<keyword evidence="6" id="KW-1185">Reference proteome</keyword>
<sequence length="365" mass="38056">MTAPDRPPSPPARTEEQVTPAVPATPRPVWPEDVEVQPAPPETQPNPPENGPQITALSGSRAALTLLVVQNVVSALAMGVWLPLGPGGQTVRVGLGLPLGTALLLSFAVSVGVALTAFRPSIAALRSDTRWRTPPSWGTALAAFVLAFLASRAFVVAYVMLVPSASDTVPQFLSRGLDVLPLVLAAGLLIPFAEEVAFRGLMMRGQERAAGFGVAAVASSAAFALAHGVPASIVGIVPLAYVLARLTQHTGSLWNAVIVHALNNLLAVILGLFLLGKAAQSQSSELLASEALRVPVALVALVFGGAVLTVLHLWLTPRPDPQERRAPGPWVSASYVVMVLFGLAMALLSFPAVQRLLDSPGSVLR</sequence>
<keyword evidence="2" id="KW-1133">Transmembrane helix</keyword>
<dbReference type="AlphaFoldDB" id="A0AAV4K445"/>
<feature type="transmembrane region" description="Helical" evidence="2">
    <location>
        <begin position="210"/>
        <end position="241"/>
    </location>
</feature>
<reference evidence="4" key="4">
    <citation type="submission" date="2023-08" db="EMBL/GenBank/DDBJ databases">
        <authorList>
            <person name="Sun Q."/>
            <person name="Zhou Y."/>
        </authorList>
    </citation>
    <scope>NUCLEOTIDE SEQUENCE</scope>
    <source>
        <strain evidence="5">CGMCC 1.8884</strain>
        <strain evidence="4">CGMCC 1.8885</strain>
    </source>
</reference>
<feature type="transmembrane region" description="Helical" evidence="2">
    <location>
        <begin position="96"/>
        <end position="118"/>
    </location>
</feature>
<feature type="region of interest" description="Disordered" evidence="1">
    <location>
        <begin position="1"/>
        <end position="54"/>
    </location>
</feature>
<evidence type="ECO:0000313" key="4">
    <source>
        <dbReference type="EMBL" id="GGI73314.1"/>
    </source>
</evidence>
<dbReference type="Proteomes" id="UP000652720">
    <property type="component" value="Unassembled WGS sequence"/>
</dbReference>
<organism evidence="4 7">
    <name type="scientific">Deinococcus wulumuqiensis</name>
    <dbReference type="NCBI Taxonomy" id="980427"/>
    <lineage>
        <taxon>Bacteria</taxon>
        <taxon>Thermotogati</taxon>
        <taxon>Deinococcota</taxon>
        <taxon>Deinococci</taxon>
        <taxon>Deinococcales</taxon>
        <taxon>Deinococcaceae</taxon>
        <taxon>Deinococcus</taxon>
    </lineage>
</organism>
<dbReference type="Proteomes" id="UP000630135">
    <property type="component" value="Unassembled WGS sequence"/>
</dbReference>
<reference evidence="6" key="3">
    <citation type="journal article" date="2019" name="Int. J. Syst. Evol. Microbiol.">
        <title>The Global Catalogue of Microorganisms (GCM) 10K type strain sequencing project: providing services to taxonomists for standard genome sequencing and annotation.</title>
        <authorList>
            <consortium name="The Broad Institute Genomics Platform"/>
            <consortium name="The Broad Institute Genome Sequencing Center for Infectious Disease"/>
            <person name="Wu L."/>
            <person name="Ma J."/>
        </authorList>
    </citation>
    <scope>NUCLEOTIDE SEQUENCE [LARGE SCALE GENOMIC DNA]</scope>
    <source>
        <strain evidence="6">CGMCC 1.8884</strain>
    </source>
</reference>
<feature type="transmembrane region" description="Helical" evidence="2">
    <location>
        <begin position="253"/>
        <end position="275"/>
    </location>
</feature>
<comment type="caution">
    <text evidence="4">The sequence shown here is derived from an EMBL/GenBank/DDBJ whole genome shotgun (WGS) entry which is preliminary data.</text>
</comment>
<feature type="transmembrane region" description="Helical" evidence="2">
    <location>
        <begin position="139"/>
        <end position="159"/>
    </location>
</feature>
<dbReference type="EMBL" id="BMMA01000002">
    <property type="protein sequence ID" value="GGI73314.1"/>
    <property type="molecule type" value="Genomic_DNA"/>
</dbReference>
<feature type="transmembrane region" description="Helical" evidence="2">
    <location>
        <begin position="296"/>
        <end position="315"/>
    </location>
</feature>
<dbReference type="GO" id="GO:0004175">
    <property type="term" value="F:endopeptidase activity"/>
    <property type="evidence" value="ECO:0007669"/>
    <property type="project" value="UniProtKB-ARBA"/>
</dbReference>
<dbReference type="Pfam" id="PF02517">
    <property type="entry name" value="Rce1-like"/>
    <property type="match status" value="1"/>
</dbReference>
<evidence type="ECO:0000256" key="1">
    <source>
        <dbReference type="SAM" id="MobiDB-lite"/>
    </source>
</evidence>
<name>A0AAV4K445_9DEIO</name>
<feature type="domain" description="CAAX prenyl protease 2/Lysostaphin resistance protein A-like" evidence="3">
    <location>
        <begin position="179"/>
        <end position="266"/>
    </location>
</feature>
<feature type="transmembrane region" description="Helical" evidence="2">
    <location>
        <begin position="62"/>
        <end position="84"/>
    </location>
</feature>
<accession>A0AAV4K445</accession>
<reference evidence="4" key="2">
    <citation type="journal article" date="2014" name="Int. J. Syst. Evol. Microbiol.">
        <title>Complete genome sequence of Corynebacterium casei LMG S-19264T (=DSM 44701T), isolated from a smear-ripened cheese.</title>
        <authorList>
            <consortium name="US DOE Joint Genome Institute (JGI-PGF)"/>
            <person name="Walter F."/>
            <person name="Albersmeier A."/>
            <person name="Kalinowski J."/>
            <person name="Ruckert C."/>
        </authorList>
    </citation>
    <scope>NUCLEOTIDE SEQUENCE</scope>
    <source>
        <strain evidence="4">CGMCC 1.8885</strain>
    </source>
</reference>
<dbReference type="EMBL" id="BMLZ01000002">
    <property type="protein sequence ID" value="GGP28635.1"/>
    <property type="molecule type" value="Genomic_DNA"/>
</dbReference>
<gene>
    <name evidence="5" type="ORF">GCM10008021_02860</name>
    <name evidence="4" type="ORF">GCM10010914_04110</name>
</gene>
<evidence type="ECO:0000313" key="6">
    <source>
        <dbReference type="Proteomes" id="UP000630135"/>
    </source>
</evidence>
<feature type="transmembrane region" description="Helical" evidence="2">
    <location>
        <begin position="335"/>
        <end position="357"/>
    </location>
</feature>
<keyword evidence="2" id="KW-0472">Membrane</keyword>
<evidence type="ECO:0000313" key="7">
    <source>
        <dbReference type="Proteomes" id="UP000652720"/>
    </source>
</evidence>
<dbReference type="GO" id="GO:0080120">
    <property type="term" value="P:CAAX-box protein maturation"/>
    <property type="evidence" value="ECO:0007669"/>
    <property type="project" value="UniProtKB-ARBA"/>
</dbReference>
<feature type="compositionally biased region" description="Pro residues" evidence="1">
    <location>
        <begin position="38"/>
        <end position="50"/>
    </location>
</feature>
<evidence type="ECO:0000313" key="5">
    <source>
        <dbReference type="EMBL" id="GGP28635.1"/>
    </source>
</evidence>
<proteinExistence type="predicted"/>
<protein>
    <recommendedName>
        <fullName evidence="3">CAAX prenyl protease 2/Lysostaphin resistance protein A-like domain-containing protein</fullName>
    </recommendedName>
</protein>
<feature type="compositionally biased region" description="Pro residues" evidence="1">
    <location>
        <begin position="1"/>
        <end position="11"/>
    </location>
</feature>
<dbReference type="GeneID" id="59165130"/>
<evidence type="ECO:0000259" key="3">
    <source>
        <dbReference type="Pfam" id="PF02517"/>
    </source>
</evidence>
<keyword evidence="2" id="KW-0812">Transmembrane</keyword>
<feature type="transmembrane region" description="Helical" evidence="2">
    <location>
        <begin position="179"/>
        <end position="198"/>
    </location>
</feature>
<dbReference type="RefSeq" id="WP_029732924.1">
    <property type="nucleotide sequence ID" value="NZ_BMLZ01000002.1"/>
</dbReference>
<reference evidence="5" key="1">
    <citation type="journal article" date="2014" name="Int. J. Syst. Evol. Microbiol.">
        <title>Complete genome of a new Firmicutes species belonging to the dominant human colonic microbiota ('Ruminococcus bicirculans') reveals two chromosomes and a selective capacity to utilize plant glucans.</title>
        <authorList>
            <consortium name="NISC Comparative Sequencing Program"/>
            <person name="Wegmann U."/>
            <person name="Louis P."/>
            <person name="Goesmann A."/>
            <person name="Henrissat B."/>
            <person name="Duncan S.H."/>
            <person name="Flint H.J."/>
        </authorList>
    </citation>
    <scope>NUCLEOTIDE SEQUENCE</scope>
    <source>
        <strain evidence="5">CGMCC 1.8884</strain>
    </source>
</reference>
<dbReference type="InterPro" id="IPR003675">
    <property type="entry name" value="Rce1/LyrA-like_dom"/>
</dbReference>
<evidence type="ECO:0000256" key="2">
    <source>
        <dbReference type="SAM" id="Phobius"/>
    </source>
</evidence>